<dbReference type="InterPro" id="IPR051211">
    <property type="entry name" value="PG_lysyltransferase"/>
</dbReference>
<proteinExistence type="predicted"/>
<evidence type="ECO:0000259" key="8">
    <source>
        <dbReference type="Pfam" id="PF09924"/>
    </source>
</evidence>
<dbReference type="RefSeq" id="WP_204607315.1">
    <property type="nucleotide sequence ID" value="NZ_BAAAJX010000017.1"/>
</dbReference>
<gene>
    <name evidence="9" type="ORF">GCM10009627_29490</name>
</gene>
<protein>
    <recommendedName>
        <fullName evidence="8">Phosphatidylglycerol lysyltransferase C-terminal domain-containing protein</fullName>
    </recommendedName>
</protein>
<feature type="transmembrane region" description="Helical" evidence="7">
    <location>
        <begin position="268"/>
        <end position="286"/>
    </location>
</feature>
<evidence type="ECO:0000256" key="6">
    <source>
        <dbReference type="SAM" id="MobiDB-lite"/>
    </source>
</evidence>
<evidence type="ECO:0000256" key="4">
    <source>
        <dbReference type="ARBA" id="ARBA00022989"/>
    </source>
</evidence>
<feature type="transmembrane region" description="Helical" evidence="7">
    <location>
        <begin position="114"/>
        <end position="138"/>
    </location>
</feature>
<feature type="compositionally biased region" description="Low complexity" evidence="6">
    <location>
        <begin position="9"/>
        <end position="56"/>
    </location>
</feature>
<feature type="transmembrane region" description="Helical" evidence="7">
    <location>
        <begin position="431"/>
        <end position="453"/>
    </location>
</feature>
<feature type="transmembrane region" description="Helical" evidence="7">
    <location>
        <begin position="493"/>
        <end position="511"/>
    </location>
</feature>
<feature type="domain" description="Phosphatidylglycerol lysyltransferase C-terminal" evidence="8">
    <location>
        <begin position="537"/>
        <end position="835"/>
    </location>
</feature>
<accession>A0ABP4K6D2</accession>
<evidence type="ECO:0000256" key="3">
    <source>
        <dbReference type="ARBA" id="ARBA00022692"/>
    </source>
</evidence>
<dbReference type="Pfam" id="PF09924">
    <property type="entry name" value="LPG_synthase_C"/>
    <property type="match status" value="1"/>
</dbReference>
<keyword evidence="2" id="KW-1003">Cell membrane</keyword>
<feature type="transmembrane region" description="Helical" evidence="7">
    <location>
        <begin position="150"/>
        <end position="170"/>
    </location>
</feature>
<feature type="transmembrane region" description="Helical" evidence="7">
    <location>
        <begin position="397"/>
        <end position="419"/>
    </location>
</feature>
<evidence type="ECO:0000256" key="1">
    <source>
        <dbReference type="ARBA" id="ARBA00004651"/>
    </source>
</evidence>
<evidence type="ECO:0000313" key="10">
    <source>
        <dbReference type="Proteomes" id="UP001501742"/>
    </source>
</evidence>
<keyword evidence="4 7" id="KW-1133">Transmembrane helix</keyword>
<keyword evidence="5 7" id="KW-0472">Membrane</keyword>
<keyword evidence="3 7" id="KW-0812">Transmembrane</keyword>
<feature type="transmembrane region" description="Helical" evidence="7">
    <location>
        <begin position="359"/>
        <end position="377"/>
    </location>
</feature>
<feature type="transmembrane region" description="Helical" evidence="7">
    <location>
        <begin position="334"/>
        <end position="354"/>
    </location>
</feature>
<dbReference type="PANTHER" id="PTHR34697">
    <property type="entry name" value="PHOSPHATIDYLGLYCEROL LYSYLTRANSFERASE"/>
    <property type="match status" value="1"/>
</dbReference>
<name>A0ABP4K6D2_9MICO</name>
<dbReference type="InterPro" id="IPR016181">
    <property type="entry name" value="Acyl_CoA_acyltransferase"/>
</dbReference>
<dbReference type="SUPFAM" id="SSF55729">
    <property type="entry name" value="Acyl-CoA N-acyltransferases (Nat)"/>
    <property type="match status" value="1"/>
</dbReference>
<feature type="region of interest" description="Disordered" evidence="6">
    <location>
        <begin position="1"/>
        <end position="56"/>
    </location>
</feature>
<sequence length="869" mass="90625">MTGPDERATAPGTPTSGPGKPTSAPDKPTTAPDKPTTTPDAARPATTGTATGAGHAATARVLRDVGRASRTFRRAVTRQPVTAVLLLLVLVASVTAAVLRFADGRPVPDALVPFRVFAVTTGVLALILTLAGVVVLVGAAERLMGSRRTVSAFLATSVVGAAAAAVVGVIDPDGRRGAALLSGAEGLDPWTAILGTITTASAFAGPLWRRRIRVNAVAVVLALFLYAGHTADLSAVVATAAGWGLGEVFRRTPKRTGWTRSSHRETRVLLGTVVLVSAVGPVIALVSRARVGLLAPIAAVVGMGPADQPSVCRAGGVAGECLHRLLTYRATDPWSLLLAIAPLLVLVVGAVGLFRGSRFAVWLVVVVDTVTGIAAAVTYTDVPGRVEQLRGSEDDVVVVLSIAASIAVPLVTALVLVLLRRSFTVAVARSRVLAFAVTVLAAAAVLATLVFVVADAAPVRVHDPLGLVVAVLGPLSPVVHHRDLPIRDPGLRTVLSLVGPLLWAVVAVAAIRPAGAAPGVADADADVSAADRDRARALLVAGGGDTFGWMATWPGSAHWFSADGRAGVAYRRTGTVAVALGPFGWPDARVSALTEFARHCDDNGWTAVFHGIDTTSAAALTRLGWRTLPVAEDASFDPRDWTTSGSRKQDVRTAVNKARRSGFTATWSSWQELPVATTRQIEAISEEWVADRELPEMGFTLGSLDEMRDPAVRTLVAQDAEGTVLGVTSWLPSHREGRVVGWTLDVMRRRADAPNGVMEFLVASAAEVMREQGAERLGLSAAPLARTPGTGSTGDGVETLLELVGGVLEPVYGFRSLLRFKRKFGPELEPLVLAYPDPVALPAIGVAVVRAYLPDLSLRQALALVRGRG</sequence>
<evidence type="ECO:0000256" key="2">
    <source>
        <dbReference type="ARBA" id="ARBA00022475"/>
    </source>
</evidence>
<comment type="caution">
    <text evidence="9">The sequence shown here is derived from an EMBL/GenBank/DDBJ whole genome shotgun (WGS) entry which is preliminary data.</text>
</comment>
<dbReference type="PANTHER" id="PTHR34697:SF2">
    <property type="entry name" value="PHOSPHATIDYLGLYCEROL LYSYLTRANSFERASE"/>
    <property type="match status" value="1"/>
</dbReference>
<keyword evidence="10" id="KW-1185">Reference proteome</keyword>
<evidence type="ECO:0000256" key="7">
    <source>
        <dbReference type="SAM" id="Phobius"/>
    </source>
</evidence>
<feature type="transmembrane region" description="Helical" evidence="7">
    <location>
        <begin position="465"/>
        <end position="481"/>
    </location>
</feature>
<reference evidence="10" key="1">
    <citation type="journal article" date="2019" name="Int. J. Syst. Evol. Microbiol.">
        <title>The Global Catalogue of Microorganisms (GCM) 10K type strain sequencing project: providing services to taxonomists for standard genome sequencing and annotation.</title>
        <authorList>
            <consortium name="The Broad Institute Genomics Platform"/>
            <consortium name="The Broad Institute Genome Sequencing Center for Infectious Disease"/>
            <person name="Wu L."/>
            <person name="Ma J."/>
        </authorList>
    </citation>
    <scope>NUCLEOTIDE SEQUENCE [LARGE SCALE GENOMIC DNA]</scope>
    <source>
        <strain evidence="10">JCM 12140</strain>
    </source>
</reference>
<organism evidence="9 10">
    <name type="scientific">Curtobacterium herbarum</name>
    <dbReference type="NCBI Taxonomy" id="150122"/>
    <lineage>
        <taxon>Bacteria</taxon>
        <taxon>Bacillati</taxon>
        <taxon>Actinomycetota</taxon>
        <taxon>Actinomycetes</taxon>
        <taxon>Micrococcales</taxon>
        <taxon>Microbacteriaceae</taxon>
        <taxon>Curtobacterium</taxon>
    </lineage>
</organism>
<evidence type="ECO:0000256" key="5">
    <source>
        <dbReference type="ARBA" id="ARBA00023136"/>
    </source>
</evidence>
<dbReference type="Proteomes" id="UP001501742">
    <property type="component" value="Unassembled WGS sequence"/>
</dbReference>
<feature type="transmembrane region" description="Helical" evidence="7">
    <location>
        <begin position="190"/>
        <end position="208"/>
    </location>
</feature>
<dbReference type="EMBL" id="BAAAJX010000017">
    <property type="protein sequence ID" value="GAA1494603.1"/>
    <property type="molecule type" value="Genomic_DNA"/>
</dbReference>
<feature type="transmembrane region" description="Helical" evidence="7">
    <location>
        <begin position="80"/>
        <end position="102"/>
    </location>
</feature>
<evidence type="ECO:0000313" key="9">
    <source>
        <dbReference type="EMBL" id="GAA1494603.1"/>
    </source>
</evidence>
<dbReference type="InterPro" id="IPR024320">
    <property type="entry name" value="LPG_synthase_C"/>
</dbReference>
<comment type="subcellular location">
    <subcellularLocation>
        <location evidence="1">Cell membrane</location>
        <topology evidence="1">Multi-pass membrane protein</topology>
    </subcellularLocation>
</comment>